<dbReference type="GO" id="GO:0005615">
    <property type="term" value="C:extracellular space"/>
    <property type="evidence" value="ECO:0007669"/>
    <property type="project" value="TreeGrafter"/>
</dbReference>
<keyword evidence="1" id="KW-0812">Transmembrane</keyword>
<accession>A0A7E4VCX5</accession>
<evidence type="ECO:0000313" key="2">
    <source>
        <dbReference type="Proteomes" id="UP000492821"/>
    </source>
</evidence>
<sequence length="633" mass="71751">MITATKGRNWLTVILCALTFVYTVVTYTYYSDGNLAGHKYLDDVGSGSPQSESLSKKNCKLPKLNPWDPIILEYIKPNKIYQANSSVEILTKLNDGVLTKTFDDSKKECAYRCMFPVNDRQLEYGDWSDISQGATPECDVVETRCFYVDQRNSSIFNYMHAQIRQTKTNPKNDEQQTPNVHIIVFDSVSHSSLIRTMPKTLETLKSEYGAVPFPHLNKVGSNSRPNGYAFLLGKQLRNISKSPISIGHPSDYANDDESCQKPMDDDQHVFSIFKSAGYKTAYMDDWATNAFTYPNCVGFGRNDSIDHTMKSFFLRLGVGINNYTSPTISKTVRTANKMDELMYPYFEQFINAYPDVPKFSLMWTSYLAHDDNNNLFQADDFFVDFFTKNKAKFQNSFIFLMSDHGIRFGGIRTTKIGEMEDANPALLVILPHHLRENATLVNTLVSNSQEPISHYDLFATFVDIARAKHSDENKIVLHGSSILRELPQPRTCDNLRIPIEFCNCMYPKASKISDNAESQQIASKLVENMNNVIQSDTLLQSVCTPLTLNMNTSVLMDEFDADNEYTIYFVTFNVVPGNGSYRAYAGRPKGGDVTVLSSEYTRLDMYAKTAYCASSSLYINFCYCKELVLKDNI</sequence>
<dbReference type="WBParaSite" id="Pan_g18947.t1">
    <property type="protein sequence ID" value="Pan_g18947.t1"/>
    <property type="gene ID" value="Pan_g18947"/>
</dbReference>
<dbReference type="Pfam" id="PF02995">
    <property type="entry name" value="DUF229"/>
    <property type="match status" value="1"/>
</dbReference>
<dbReference type="AlphaFoldDB" id="A0A7E4VCX5"/>
<dbReference type="InterPro" id="IPR017850">
    <property type="entry name" value="Alkaline_phosphatase_core_sf"/>
</dbReference>
<dbReference type="PANTHER" id="PTHR10974:SF75">
    <property type="entry name" value="SULFATASE DOMAIN-CONTAINING PROTEIN"/>
    <property type="match status" value="1"/>
</dbReference>
<keyword evidence="1" id="KW-0472">Membrane</keyword>
<feature type="transmembrane region" description="Helical" evidence="1">
    <location>
        <begin position="12"/>
        <end position="30"/>
    </location>
</feature>
<keyword evidence="2" id="KW-1185">Reference proteome</keyword>
<dbReference type="InterPro" id="IPR004245">
    <property type="entry name" value="DUF229"/>
</dbReference>
<dbReference type="Proteomes" id="UP000492821">
    <property type="component" value="Unassembled WGS sequence"/>
</dbReference>
<keyword evidence="1" id="KW-1133">Transmembrane helix</keyword>
<dbReference type="PANTHER" id="PTHR10974">
    <property type="entry name" value="FI08016P-RELATED"/>
    <property type="match status" value="1"/>
</dbReference>
<proteinExistence type="predicted"/>
<evidence type="ECO:0000313" key="3">
    <source>
        <dbReference type="WBParaSite" id="Pan_g18947.t1"/>
    </source>
</evidence>
<dbReference type="CDD" id="cd16021">
    <property type="entry name" value="ALP_like"/>
    <property type="match status" value="1"/>
</dbReference>
<organism evidence="2 3">
    <name type="scientific">Panagrellus redivivus</name>
    <name type="common">Microworm</name>
    <dbReference type="NCBI Taxonomy" id="6233"/>
    <lineage>
        <taxon>Eukaryota</taxon>
        <taxon>Metazoa</taxon>
        <taxon>Ecdysozoa</taxon>
        <taxon>Nematoda</taxon>
        <taxon>Chromadorea</taxon>
        <taxon>Rhabditida</taxon>
        <taxon>Tylenchina</taxon>
        <taxon>Panagrolaimomorpha</taxon>
        <taxon>Panagrolaimoidea</taxon>
        <taxon>Panagrolaimidae</taxon>
        <taxon>Panagrellus</taxon>
    </lineage>
</organism>
<reference evidence="2" key="1">
    <citation type="journal article" date="2013" name="Genetics">
        <title>The draft genome and transcriptome of Panagrellus redivivus are shaped by the harsh demands of a free-living lifestyle.</title>
        <authorList>
            <person name="Srinivasan J."/>
            <person name="Dillman A.R."/>
            <person name="Macchietto M.G."/>
            <person name="Heikkinen L."/>
            <person name="Lakso M."/>
            <person name="Fracchia K.M."/>
            <person name="Antoshechkin I."/>
            <person name="Mortazavi A."/>
            <person name="Wong G."/>
            <person name="Sternberg P.W."/>
        </authorList>
    </citation>
    <scope>NUCLEOTIDE SEQUENCE [LARGE SCALE GENOMIC DNA]</scope>
    <source>
        <strain evidence="2">MT8872</strain>
    </source>
</reference>
<reference evidence="3" key="2">
    <citation type="submission" date="2020-10" db="UniProtKB">
        <authorList>
            <consortium name="WormBaseParasite"/>
        </authorList>
    </citation>
    <scope>IDENTIFICATION</scope>
</reference>
<name>A0A7E4VCX5_PANRE</name>
<dbReference type="Gene3D" id="3.40.720.10">
    <property type="entry name" value="Alkaline Phosphatase, subunit A"/>
    <property type="match status" value="1"/>
</dbReference>
<evidence type="ECO:0000256" key="1">
    <source>
        <dbReference type="SAM" id="Phobius"/>
    </source>
</evidence>
<protein>
    <submittedName>
        <fullName evidence="3">Sulfatase domain-containing protein</fullName>
    </submittedName>
</protein>
<dbReference type="SUPFAM" id="SSF53649">
    <property type="entry name" value="Alkaline phosphatase-like"/>
    <property type="match status" value="1"/>
</dbReference>